<feature type="transmembrane region" description="Helical" evidence="1">
    <location>
        <begin position="28"/>
        <end position="45"/>
    </location>
</feature>
<reference evidence="3" key="1">
    <citation type="submission" date="2023-07" db="EMBL/GenBank/DDBJ databases">
        <title>A chromosome-level genome assembly of Lolium multiflorum.</title>
        <authorList>
            <person name="Chen Y."/>
            <person name="Copetti D."/>
            <person name="Kolliker R."/>
            <person name="Studer B."/>
        </authorList>
    </citation>
    <scope>NUCLEOTIDE SEQUENCE</scope>
    <source>
        <strain evidence="3">02402/16</strain>
        <tissue evidence="3">Leaf</tissue>
    </source>
</reference>
<evidence type="ECO:0000256" key="1">
    <source>
        <dbReference type="SAM" id="Phobius"/>
    </source>
</evidence>
<comment type="caution">
    <text evidence="3">The sequence shown here is derived from an EMBL/GenBank/DDBJ whole genome shotgun (WGS) entry which is preliminary data.</text>
</comment>
<sequence length="107" mass="11441">MAPPAATADGARPVETVAAPETARSAKIGVYFATWWALNLIFNIYNKKVLNAFPYPWLTSTLSLAAGSAIMLASWATRIAEAPQTDLDFWKALSPEAIAHTIGHVAA</sequence>
<dbReference type="EMBL" id="JAUUTY010000003">
    <property type="protein sequence ID" value="KAK1669359.1"/>
    <property type="molecule type" value="Genomic_DNA"/>
</dbReference>
<feature type="domain" description="Sugar phosphate transporter" evidence="2">
    <location>
        <begin position="27"/>
        <end position="107"/>
    </location>
</feature>
<organism evidence="3 4">
    <name type="scientific">Lolium multiflorum</name>
    <name type="common">Italian ryegrass</name>
    <name type="synonym">Lolium perenne subsp. multiflorum</name>
    <dbReference type="NCBI Taxonomy" id="4521"/>
    <lineage>
        <taxon>Eukaryota</taxon>
        <taxon>Viridiplantae</taxon>
        <taxon>Streptophyta</taxon>
        <taxon>Embryophyta</taxon>
        <taxon>Tracheophyta</taxon>
        <taxon>Spermatophyta</taxon>
        <taxon>Magnoliopsida</taxon>
        <taxon>Liliopsida</taxon>
        <taxon>Poales</taxon>
        <taxon>Poaceae</taxon>
        <taxon>BOP clade</taxon>
        <taxon>Pooideae</taxon>
        <taxon>Poodae</taxon>
        <taxon>Poeae</taxon>
        <taxon>Poeae Chloroplast Group 2 (Poeae type)</taxon>
        <taxon>Loliodinae</taxon>
        <taxon>Loliinae</taxon>
        <taxon>Lolium</taxon>
    </lineage>
</organism>
<dbReference type="Pfam" id="PF03151">
    <property type="entry name" value="TPT"/>
    <property type="match status" value="1"/>
</dbReference>
<dbReference type="InterPro" id="IPR004853">
    <property type="entry name" value="Sugar_P_trans_dom"/>
</dbReference>
<keyword evidence="1" id="KW-1133">Transmembrane helix</keyword>
<name>A0AAD8T4T5_LOLMU</name>
<keyword evidence="4" id="KW-1185">Reference proteome</keyword>
<protein>
    <recommendedName>
        <fullName evidence="2">Sugar phosphate transporter domain-containing protein</fullName>
    </recommendedName>
</protein>
<feature type="transmembrane region" description="Helical" evidence="1">
    <location>
        <begin position="57"/>
        <end position="76"/>
    </location>
</feature>
<dbReference type="Proteomes" id="UP001231189">
    <property type="component" value="Unassembled WGS sequence"/>
</dbReference>
<evidence type="ECO:0000313" key="4">
    <source>
        <dbReference type="Proteomes" id="UP001231189"/>
    </source>
</evidence>
<dbReference type="AlphaFoldDB" id="A0AAD8T4T5"/>
<accession>A0AAD8T4T5</accession>
<gene>
    <name evidence="3" type="ORF">QYE76_057518</name>
</gene>
<evidence type="ECO:0000313" key="3">
    <source>
        <dbReference type="EMBL" id="KAK1669359.1"/>
    </source>
</evidence>
<proteinExistence type="predicted"/>
<evidence type="ECO:0000259" key="2">
    <source>
        <dbReference type="Pfam" id="PF03151"/>
    </source>
</evidence>
<keyword evidence="1" id="KW-0812">Transmembrane</keyword>
<keyword evidence="1" id="KW-0472">Membrane</keyword>